<evidence type="ECO:0000313" key="2">
    <source>
        <dbReference type="EMBL" id="ROW05565.1"/>
    </source>
</evidence>
<dbReference type="Proteomes" id="UP000284375">
    <property type="component" value="Unassembled WGS sequence"/>
</dbReference>
<dbReference type="InterPro" id="IPR000086">
    <property type="entry name" value="NUDIX_hydrolase_dom"/>
</dbReference>
<dbReference type="FunFam" id="3.90.79.10:FF:000019">
    <property type="entry name" value="Thiamin pyrophosphokinase, putative"/>
    <property type="match status" value="1"/>
</dbReference>
<gene>
    <name evidence="2" type="ORF">VSDG_00304</name>
</gene>
<proteinExistence type="predicted"/>
<keyword evidence="3" id="KW-1185">Reference proteome</keyword>
<dbReference type="STRING" id="252740.A0A423WQS1"/>
<accession>A0A423WQS1</accession>
<comment type="caution">
    <text evidence="2">The sequence shown here is derived from an EMBL/GenBank/DDBJ whole genome shotgun (WGS) entry which is preliminary data.</text>
</comment>
<name>A0A423WQS1_CYTCH</name>
<dbReference type="PANTHER" id="PTHR13622:SF8">
    <property type="entry name" value="THIAMIN PYROPHOSPHOKINASE 1"/>
    <property type="match status" value="1"/>
</dbReference>
<dbReference type="Gene3D" id="3.90.79.10">
    <property type="entry name" value="Nucleoside Triphosphate Pyrophosphohydrolase"/>
    <property type="match status" value="1"/>
</dbReference>
<dbReference type="InterPro" id="IPR031804">
    <property type="entry name" value="DUF4743"/>
</dbReference>
<reference evidence="2 3" key="1">
    <citation type="submission" date="2015-09" db="EMBL/GenBank/DDBJ databases">
        <title>Host preference determinants of Valsa canker pathogens revealed by comparative genomics.</title>
        <authorList>
            <person name="Yin Z."/>
            <person name="Huang L."/>
        </authorList>
    </citation>
    <scope>NUCLEOTIDE SEQUENCE [LARGE SCALE GENOMIC DNA]</scope>
    <source>
        <strain evidence="2 3">YSFL</strain>
    </source>
</reference>
<feature type="domain" description="Nudix hydrolase" evidence="1">
    <location>
        <begin position="173"/>
        <end position="324"/>
    </location>
</feature>
<sequence length="363" mass="41559">MSSRAQYNSNDPQVALESTPRAFCATSEAKSQPREQAIIPPLIVIAPFPYTDRHPERSAKKMDSLFTFVWEDEEGVFPIGYMLKSVFDELKKVPPAIRGDIVLDPFANTVKMFHKPATEKKRTELAAATTHYLRLNKTFKILKGWRNELWPIYGRNGEILFSMERAAVALFGCMRYGIHLIAYVECPTAPHGIKMWVPVRSQMKTSWPGMFDNTVAGGLTTRESPFECVMREADEEASLPQDLVREHARLAGLIKYIYMVDTRSGGEEGYVYPECQWVYDLELPDDVIPEPNDGEVESFMLCTVDEVKEQLAMGRWKPNCAAITLDFFVRMGILTRENEPYFEDIETRLRRKLPFPGPHEDED</sequence>
<dbReference type="OrthoDB" id="10261522at2759"/>
<dbReference type="Pfam" id="PF15916">
    <property type="entry name" value="DUF4743"/>
    <property type="match status" value="1"/>
</dbReference>
<dbReference type="EMBL" id="LJZO01000001">
    <property type="protein sequence ID" value="ROW05565.1"/>
    <property type="molecule type" value="Genomic_DNA"/>
</dbReference>
<dbReference type="GO" id="GO:0044715">
    <property type="term" value="F:8-oxo-dGDP phosphatase activity"/>
    <property type="evidence" value="ECO:0007669"/>
    <property type="project" value="TreeGrafter"/>
</dbReference>
<evidence type="ECO:0000259" key="1">
    <source>
        <dbReference type="PROSITE" id="PS51462"/>
    </source>
</evidence>
<dbReference type="SUPFAM" id="SSF55811">
    <property type="entry name" value="Nudix"/>
    <property type="match status" value="1"/>
</dbReference>
<dbReference type="PANTHER" id="PTHR13622">
    <property type="entry name" value="THIAMIN PYROPHOSPHOKINASE"/>
    <property type="match status" value="1"/>
</dbReference>
<protein>
    <recommendedName>
        <fullName evidence="1">Nudix hydrolase domain-containing protein</fullName>
    </recommendedName>
</protein>
<dbReference type="PROSITE" id="PS51462">
    <property type="entry name" value="NUDIX"/>
    <property type="match status" value="1"/>
</dbReference>
<dbReference type="InterPro" id="IPR015797">
    <property type="entry name" value="NUDIX_hydrolase-like_dom_sf"/>
</dbReference>
<dbReference type="CDD" id="cd03676">
    <property type="entry name" value="NUDIX_Tnr3_like"/>
    <property type="match status" value="1"/>
</dbReference>
<dbReference type="Pfam" id="PF00293">
    <property type="entry name" value="NUDIX"/>
    <property type="match status" value="1"/>
</dbReference>
<dbReference type="AlphaFoldDB" id="A0A423WQS1"/>
<evidence type="ECO:0000313" key="3">
    <source>
        <dbReference type="Proteomes" id="UP000284375"/>
    </source>
</evidence>
<organism evidence="2 3">
    <name type="scientific">Cytospora chrysosperma</name>
    <name type="common">Cytospora canker fungus</name>
    <name type="synonym">Sphaeria chrysosperma</name>
    <dbReference type="NCBI Taxonomy" id="252740"/>
    <lineage>
        <taxon>Eukaryota</taxon>
        <taxon>Fungi</taxon>
        <taxon>Dikarya</taxon>
        <taxon>Ascomycota</taxon>
        <taxon>Pezizomycotina</taxon>
        <taxon>Sordariomycetes</taxon>
        <taxon>Sordariomycetidae</taxon>
        <taxon>Diaporthales</taxon>
        <taxon>Cytosporaceae</taxon>
        <taxon>Cytospora</taxon>
    </lineage>
</organism>